<reference evidence="1" key="3">
    <citation type="submission" date="2025-08" db="UniProtKB">
        <authorList>
            <consortium name="Ensembl"/>
        </authorList>
    </citation>
    <scope>IDENTIFICATION</scope>
</reference>
<dbReference type="OrthoDB" id="9560371at2759"/>
<sequence length="121" mass="12885">VVPFPIIHLLVDGPSLGGARTHIKQQIQMAVQHLNGEEVHLEREGALGLLGLLLGSTVAEEKKPVGFSGAEVEGDGAGLFGVPFVQRDEGFWRFESDGVQSGYVLALEGHHTVDLHLGIAL</sequence>
<protein>
    <submittedName>
        <fullName evidence="1">Uncharacterized protein</fullName>
    </submittedName>
</protein>
<dbReference type="GeneTree" id="ENSGT00940000177029"/>
<reference evidence="2" key="1">
    <citation type="submission" date="2013-03" db="EMBL/GenBank/DDBJ databases">
        <authorList>
            <person name="Jeffery W."/>
            <person name="Warren W."/>
            <person name="Wilson R.K."/>
        </authorList>
    </citation>
    <scope>NUCLEOTIDE SEQUENCE</scope>
    <source>
        <strain evidence="2">female</strain>
    </source>
</reference>
<accession>A0A3B1J7H7</accession>
<evidence type="ECO:0000313" key="2">
    <source>
        <dbReference type="Proteomes" id="UP000018467"/>
    </source>
</evidence>
<organism evidence="1 2">
    <name type="scientific">Astyanax mexicanus</name>
    <name type="common">Blind cave fish</name>
    <name type="synonym">Astyanax fasciatus mexicanus</name>
    <dbReference type="NCBI Taxonomy" id="7994"/>
    <lineage>
        <taxon>Eukaryota</taxon>
        <taxon>Metazoa</taxon>
        <taxon>Chordata</taxon>
        <taxon>Craniata</taxon>
        <taxon>Vertebrata</taxon>
        <taxon>Euteleostomi</taxon>
        <taxon>Actinopterygii</taxon>
        <taxon>Neopterygii</taxon>
        <taxon>Teleostei</taxon>
        <taxon>Ostariophysi</taxon>
        <taxon>Characiformes</taxon>
        <taxon>Characoidei</taxon>
        <taxon>Acestrorhamphidae</taxon>
        <taxon>Acestrorhamphinae</taxon>
        <taxon>Astyanax</taxon>
    </lineage>
</organism>
<dbReference type="InParanoid" id="A0A3B1J7H7"/>
<reference evidence="1" key="4">
    <citation type="submission" date="2025-09" db="UniProtKB">
        <authorList>
            <consortium name="Ensembl"/>
        </authorList>
    </citation>
    <scope>IDENTIFICATION</scope>
</reference>
<keyword evidence="2" id="KW-1185">Reference proteome</keyword>
<dbReference type="AlphaFoldDB" id="A0A3B1J7H7"/>
<name>A0A3B1J7H7_ASTMX</name>
<evidence type="ECO:0000313" key="1">
    <source>
        <dbReference type="Ensembl" id="ENSAMXP00000037274.1"/>
    </source>
</evidence>
<dbReference type="Ensembl" id="ENSAMXT00000040219.1">
    <property type="protein sequence ID" value="ENSAMXP00000037274.1"/>
    <property type="gene ID" value="ENSAMXG00000043081.1"/>
</dbReference>
<dbReference type="Proteomes" id="UP000018467">
    <property type="component" value="Unassembled WGS sequence"/>
</dbReference>
<dbReference type="Bgee" id="ENSAMXG00000043081">
    <property type="expression patterns" value="Expressed in brain and 4 other cell types or tissues"/>
</dbReference>
<reference evidence="2" key="2">
    <citation type="journal article" date="2014" name="Nat. Commun.">
        <title>The cavefish genome reveals candidate genes for eye loss.</title>
        <authorList>
            <person name="McGaugh S.E."/>
            <person name="Gross J.B."/>
            <person name="Aken B."/>
            <person name="Blin M."/>
            <person name="Borowsky R."/>
            <person name="Chalopin D."/>
            <person name="Hinaux H."/>
            <person name="Jeffery W.R."/>
            <person name="Keene A."/>
            <person name="Ma L."/>
            <person name="Minx P."/>
            <person name="Murphy D."/>
            <person name="O'Quin K.E."/>
            <person name="Retaux S."/>
            <person name="Rohner N."/>
            <person name="Searle S.M."/>
            <person name="Stahl B.A."/>
            <person name="Tabin C."/>
            <person name="Volff J.N."/>
            <person name="Yoshizawa M."/>
            <person name="Warren W.C."/>
        </authorList>
    </citation>
    <scope>NUCLEOTIDE SEQUENCE [LARGE SCALE GENOMIC DNA]</scope>
    <source>
        <strain evidence="2">female</strain>
    </source>
</reference>
<proteinExistence type="predicted"/>